<evidence type="ECO:0000313" key="3">
    <source>
        <dbReference type="Proteomes" id="UP001177003"/>
    </source>
</evidence>
<dbReference type="Proteomes" id="UP001177003">
    <property type="component" value="Chromosome 4"/>
</dbReference>
<feature type="region of interest" description="Disordered" evidence="1">
    <location>
        <begin position="79"/>
        <end position="111"/>
    </location>
</feature>
<protein>
    <submittedName>
        <fullName evidence="2">Uncharacterized protein</fullName>
    </submittedName>
</protein>
<dbReference type="EMBL" id="OX465080">
    <property type="protein sequence ID" value="CAI9280981.1"/>
    <property type="molecule type" value="Genomic_DNA"/>
</dbReference>
<feature type="compositionally biased region" description="Acidic residues" evidence="1">
    <location>
        <begin position="86"/>
        <end position="111"/>
    </location>
</feature>
<name>A0AA35YVQ5_LACSI</name>
<sequence length="111" mass="13326">MILKNKGRAICRYNENEVLPNVEGVVGKQKYRTDRREILNRDIHHALHADLMEHIYRTYIQPSIEFSRDDLFDESDEDSHMFFNNEDFDDENDVRETEEEDEVDDEDDDSE</sequence>
<evidence type="ECO:0000256" key="1">
    <source>
        <dbReference type="SAM" id="MobiDB-lite"/>
    </source>
</evidence>
<keyword evidence="3" id="KW-1185">Reference proteome</keyword>
<organism evidence="2 3">
    <name type="scientific">Lactuca saligna</name>
    <name type="common">Willowleaf lettuce</name>
    <dbReference type="NCBI Taxonomy" id="75948"/>
    <lineage>
        <taxon>Eukaryota</taxon>
        <taxon>Viridiplantae</taxon>
        <taxon>Streptophyta</taxon>
        <taxon>Embryophyta</taxon>
        <taxon>Tracheophyta</taxon>
        <taxon>Spermatophyta</taxon>
        <taxon>Magnoliopsida</taxon>
        <taxon>eudicotyledons</taxon>
        <taxon>Gunneridae</taxon>
        <taxon>Pentapetalae</taxon>
        <taxon>asterids</taxon>
        <taxon>campanulids</taxon>
        <taxon>Asterales</taxon>
        <taxon>Asteraceae</taxon>
        <taxon>Cichorioideae</taxon>
        <taxon>Cichorieae</taxon>
        <taxon>Lactucinae</taxon>
        <taxon>Lactuca</taxon>
    </lineage>
</organism>
<evidence type="ECO:0000313" key="2">
    <source>
        <dbReference type="EMBL" id="CAI9280981.1"/>
    </source>
</evidence>
<accession>A0AA35YVQ5</accession>
<proteinExistence type="predicted"/>
<dbReference type="AlphaFoldDB" id="A0AA35YVQ5"/>
<reference evidence="2" key="1">
    <citation type="submission" date="2023-04" db="EMBL/GenBank/DDBJ databases">
        <authorList>
            <person name="Vijverberg K."/>
            <person name="Xiong W."/>
            <person name="Schranz E."/>
        </authorList>
    </citation>
    <scope>NUCLEOTIDE SEQUENCE</scope>
</reference>
<gene>
    <name evidence="2" type="ORF">LSALG_LOCUS20702</name>
</gene>